<dbReference type="Proteomes" id="UP000184225">
    <property type="component" value="Unassembled WGS sequence"/>
</dbReference>
<feature type="transmembrane region" description="Helical" evidence="6">
    <location>
        <begin position="175"/>
        <end position="193"/>
    </location>
</feature>
<evidence type="ECO:0000256" key="6">
    <source>
        <dbReference type="RuleBase" id="RU004379"/>
    </source>
</evidence>
<feature type="transmembrane region" description="Helical" evidence="6">
    <location>
        <begin position="65"/>
        <end position="82"/>
    </location>
</feature>
<dbReference type="InterPro" id="IPR006214">
    <property type="entry name" value="Bax_inhibitor_1-related"/>
</dbReference>
<dbReference type="PANTHER" id="PTHR23291">
    <property type="entry name" value="BAX INHIBITOR-RELATED"/>
    <property type="match status" value="1"/>
</dbReference>
<feature type="transmembrane region" description="Helical" evidence="6">
    <location>
        <begin position="32"/>
        <end position="53"/>
    </location>
</feature>
<dbReference type="PANTHER" id="PTHR23291:SF50">
    <property type="entry name" value="PROTEIN LIFEGUARD 4"/>
    <property type="match status" value="1"/>
</dbReference>
<feature type="transmembrane region" description="Helical" evidence="6">
    <location>
        <begin position="120"/>
        <end position="139"/>
    </location>
</feature>
<evidence type="ECO:0008006" key="9">
    <source>
        <dbReference type="Google" id="ProtNLM"/>
    </source>
</evidence>
<feature type="transmembrane region" description="Helical" evidence="6">
    <location>
        <begin position="214"/>
        <end position="237"/>
    </location>
</feature>
<reference evidence="7 8" key="1">
    <citation type="submission" date="2016-11" db="EMBL/GenBank/DDBJ databases">
        <authorList>
            <person name="Jaros S."/>
            <person name="Januszkiewicz K."/>
            <person name="Wedrychowicz H."/>
        </authorList>
    </citation>
    <scope>NUCLEOTIDE SEQUENCE [LARGE SCALE GENOMIC DNA]</scope>
    <source>
        <strain evidence="7 8">DSM 21425</strain>
    </source>
</reference>
<feature type="transmembrane region" description="Helical" evidence="6">
    <location>
        <begin position="94"/>
        <end position="114"/>
    </location>
</feature>
<dbReference type="RefSeq" id="WP_073151193.1">
    <property type="nucleotide sequence ID" value="NZ_FQYY01000006.1"/>
</dbReference>
<evidence type="ECO:0000256" key="5">
    <source>
        <dbReference type="ARBA" id="ARBA00023136"/>
    </source>
</evidence>
<evidence type="ECO:0000256" key="1">
    <source>
        <dbReference type="ARBA" id="ARBA00004141"/>
    </source>
</evidence>
<proteinExistence type="inferred from homology"/>
<evidence type="ECO:0000313" key="8">
    <source>
        <dbReference type="Proteomes" id="UP000184225"/>
    </source>
</evidence>
<dbReference type="Pfam" id="PF01027">
    <property type="entry name" value="Bax1-I"/>
    <property type="match status" value="1"/>
</dbReference>
<evidence type="ECO:0000256" key="3">
    <source>
        <dbReference type="ARBA" id="ARBA00022692"/>
    </source>
</evidence>
<accession>A0A1M6FC82</accession>
<gene>
    <name evidence="7" type="ORF">SAMN04488096_10659</name>
</gene>
<keyword evidence="5 6" id="KW-0472">Membrane</keyword>
<dbReference type="CDD" id="cd10432">
    <property type="entry name" value="BI-1-like_bacterial"/>
    <property type="match status" value="1"/>
</dbReference>
<keyword evidence="4 6" id="KW-1133">Transmembrane helix</keyword>
<name>A0A1M6FC82_9FLAO</name>
<dbReference type="AlphaFoldDB" id="A0A1M6FC82"/>
<dbReference type="GO" id="GO:0005886">
    <property type="term" value="C:plasma membrane"/>
    <property type="evidence" value="ECO:0007669"/>
    <property type="project" value="TreeGrafter"/>
</dbReference>
<organism evidence="7 8">
    <name type="scientific">Mesonia phycicola</name>
    <dbReference type="NCBI Taxonomy" id="579105"/>
    <lineage>
        <taxon>Bacteria</taxon>
        <taxon>Pseudomonadati</taxon>
        <taxon>Bacteroidota</taxon>
        <taxon>Flavobacteriia</taxon>
        <taxon>Flavobacteriales</taxon>
        <taxon>Flavobacteriaceae</taxon>
        <taxon>Mesonia</taxon>
    </lineage>
</organism>
<keyword evidence="3 6" id="KW-0812">Transmembrane</keyword>
<protein>
    <recommendedName>
        <fullName evidence="9">Modulator of FtsH protease</fullName>
    </recommendedName>
</protein>
<comment type="subcellular location">
    <subcellularLocation>
        <location evidence="1">Membrane</location>
        <topology evidence="1">Multi-pass membrane protein</topology>
    </subcellularLocation>
</comment>
<evidence type="ECO:0000256" key="4">
    <source>
        <dbReference type="ARBA" id="ARBA00022989"/>
    </source>
</evidence>
<dbReference type="OrthoDB" id="9793828at2"/>
<evidence type="ECO:0000313" key="7">
    <source>
        <dbReference type="EMBL" id="SHI95263.1"/>
    </source>
</evidence>
<dbReference type="EMBL" id="FQYY01000006">
    <property type="protein sequence ID" value="SHI95263.1"/>
    <property type="molecule type" value="Genomic_DNA"/>
</dbReference>
<sequence length="241" mass="26244">MNSNFSEASTYEAPVLTQDEIKKAQAGFITKVYSWMTLALVITGLVAIITVSTPSLLNAVFGNKIIFFGLIIGEFALVAYLTSAIKNMSASTAIALFIAYAAFNGLTLSFVFLAYTSGSIASTFFVTAATFAAMSAYGYFTKQDLTKIGNLCFMALIGIVIASIVNIFLQNEILYWIVTYAGVLIFVGLTAWDTQKLKRIAVEGNENSETGQKLSIIGALTLYLDFINLFLFLLRILGNRK</sequence>
<evidence type="ECO:0000256" key="2">
    <source>
        <dbReference type="ARBA" id="ARBA00010350"/>
    </source>
</evidence>
<keyword evidence="8" id="KW-1185">Reference proteome</keyword>
<comment type="similarity">
    <text evidence="2 6">Belongs to the BI1 family.</text>
</comment>
<feature type="transmembrane region" description="Helical" evidence="6">
    <location>
        <begin position="151"/>
        <end position="169"/>
    </location>
</feature>